<dbReference type="SUPFAM" id="SSF53335">
    <property type="entry name" value="S-adenosyl-L-methionine-dependent methyltransferases"/>
    <property type="match status" value="1"/>
</dbReference>
<gene>
    <name evidence="1" type="ORF">B0T24DRAFT_600388</name>
</gene>
<evidence type="ECO:0000313" key="1">
    <source>
        <dbReference type="EMBL" id="KAK3382060.1"/>
    </source>
</evidence>
<evidence type="ECO:0008006" key="3">
    <source>
        <dbReference type="Google" id="ProtNLM"/>
    </source>
</evidence>
<dbReference type="Proteomes" id="UP001287356">
    <property type="component" value="Unassembled WGS sequence"/>
</dbReference>
<dbReference type="InterPro" id="IPR029063">
    <property type="entry name" value="SAM-dependent_MTases_sf"/>
</dbReference>
<proteinExistence type="predicted"/>
<reference evidence="1" key="1">
    <citation type="journal article" date="2023" name="Mol. Phylogenet. Evol.">
        <title>Genome-scale phylogeny and comparative genomics of the fungal order Sordariales.</title>
        <authorList>
            <person name="Hensen N."/>
            <person name="Bonometti L."/>
            <person name="Westerberg I."/>
            <person name="Brannstrom I.O."/>
            <person name="Guillou S."/>
            <person name="Cros-Aarteil S."/>
            <person name="Calhoun S."/>
            <person name="Haridas S."/>
            <person name="Kuo A."/>
            <person name="Mondo S."/>
            <person name="Pangilinan J."/>
            <person name="Riley R."/>
            <person name="LaButti K."/>
            <person name="Andreopoulos B."/>
            <person name="Lipzen A."/>
            <person name="Chen C."/>
            <person name="Yan M."/>
            <person name="Daum C."/>
            <person name="Ng V."/>
            <person name="Clum A."/>
            <person name="Steindorff A."/>
            <person name="Ohm R.A."/>
            <person name="Martin F."/>
            <person name="Silar P."/>
            <person name="Natvig D.O."/>
            <person name="Lalanne C."/>
            <person name="Gautier V."/>
            <person name="Ament-Velasquez S.L."/>
            <person name="Kruys A."/>
            <person name="Hutchinson M.I."/>
            <person name="Powell A.J."/>
            <person name="Barry K."/>
            <person name="Miller A.N."/>
            <person name="Grigoriev I.V."/>
            <person name="Debuchy R."/>
            <person name="Gladieux P."/>
            <person name="Hiltunen Thoren M."/>
            <person name="Johannesson H."/>
        </authorList>
    </citation>
    <scope>NUCLEOTIDE SEQUENCE</scope>
    <source>
        <strain evidence="1">CBS 958.72</strain>
    </source>
</reference>
<name>A0AAE0TWK3_9PEZI</name>
<dbReference type="Pfam" id="PF13489">
    <property type="entry name" value="Methyltransf_23"/>
    <property type="match status" value="1"/>
</dbReference>
<dbReference type="Gene3D" id="3.40.50.150">
    <property type="entry name" value="Vaccinia Virus protein VP39"/>
    <property type="match status" value="1"/>
</dbReference>
<comment type="caution">
    <text evidence="1">The sequence shown here is derived from an EMBL/GenBank/DDBJ whole genome shotgun (WGS) entry which is preliminary data.</text>
</comment>
<evidence type="ECO:0000313" key="2">
    <source>
        <dbReference type="Proteomes" id="UP001287356"/>
    </source>
</evidence>
<accession>A0AAE0TWK3</accession>
<keyword evidence="2" id="KW-1185">Reference proteome</keyword>
<dbReference type="AlphaFoldDB" id="A0AAE0TWK3"/>
<dbReference type="CDD" id="cd02440">
    <property type="entry name" value="AdoMet_MTases"/>
    <property type="match status" value="1"/>
</dbReference>
<dbReference type="EMBL" id="JAULSN010000001">
    <property type="protein sequence ID" value="KAK3382060.1"/>
    <property type="molecule type" value="Genomic_DNA"/>
</dbReference>
<protein>
    <recommendedName>
        <fullName evidence="3">Methyltransferase domain-containing protein</fullName>
    </recommendedName>
</protein>
<reference evidence="1" key="2">
    <citation type="submission" date="2023-06" db="EMBL/GenBank/DDBJ databases">
        <authorList>
            <consortium name="Lawrence Berkeley National Laboratory"/>
            <person name="Haridas S."/>
            <person name="Hensen N."/>
            <person name="Bonometti L."/>
            <person name="Westerberg I."/>
            <person name="Brannstrom I.O."/>
            <person name="Guillou S."/>
            <person name="Cros-Aarteil S."/>
            <person name="Calhoun S."/>
            <person name="Kuo A."/>
            <person name="Mondo S."/>
            <person name="Pangilinan J."/>
            <person name="Riley R."/>
            <person name="Labutti K."/>
            <person name="Andreopoulos B."/>
            <person name="Lipzen A."/>
            <person name="Chen C."/>
            <person name="Yanf M."/>
            <person name="Daum C."/>
            <person name="Ng V."/>
            <person name="Clum A."/>
            <person name="Steindorff A."/>
            <person name="Ohm R."/>
            <person name="Martin F."/>
            <person name="Silar P."/>
            <person name="Natvig D."/>
            <person name="Lalanne C."/>
            <person name="Gautier V."/>
            <person name="Ament-Velasquez S.L."/>
            <person name="Kruys A."/>
            <person name="Hutchinson M.I."/>
            <person name="Powell A.J."/>
            <person name="Barry K."/>
            <person name="Miller A.N."/>
            <person name="Grigoriev I.V."/>
            <person name="Debuchy R."/>
            <person name="Gladieux P."/>
            <person name="Thoren M.H."/>
            <person name="Johannesson H."/>
        </authorList>
    </citation>
    <scope>NUCLEOTIDE SEQUENCE</scope>
    <source>
        <strain evidence="1">CBS 958.72</strain>
    </source>
</reference>
<sequence>MEPANDYPLPSNREGNGARLNLQHEVFRLILNNQLLTTQLFRGFSGRALNVGTGTGIWAAEFAAENPAAHILGIDLYALSITPVPTICAFRVLDAEKDWDLPPETFDLVHARMFIFLLKGPRAVLRKCFEPLRPGDMVEF</sequence>
<organism evidence="1 2">
    <name type="scientific">Lasiosphaeria ovina</name>
    <dbReference type="NCBI Taxonomy" id="92902"/>
    <lineage>
        <taxon>Eukaryota</taxon>
        <taxon>Fungi</taxon>
        <taxon>Dikarya</taxon>
        <taxon>Ascomycota</taxon>
        <taxon>Pezizomycotina</taxon>
        <taxon>Sordariomycetes</taxon>
        <taxon>Sordariomycetidae</taxon>
        <taxon>Sordariales</taxon>
        <taxon>Lasiosphaeriaceae</taxon>
        <taxon>Lasiosphaeria</taxon>
    </lineage>
</organism>